<dbReference type="SUPFAM" id="SSF55729">
    <property type="entry name" value="Acyl-CoA N-acyltransferases (Nat)"/>
    <property type="match status" value="1"/>
</dbReference>
<dbReference type="InterPro" id="IPR016181">
    <property type="entry name" value="Acyl_CoA_acyltransferase"/>
</dbReference>
<evidence type="ECO:0000313" key="3">
    <source>
        <dbReference type="Proteomes" id="UP000619788"/>
    </source>
</evidence>
<evidence type="ECO:0000313" key="2">
    <source>
        <dbReference type="EMBL" id="GIH95941.1"/>
    </source>
</evidence>
<comment type="caution">
    <text evidence="2">The sequence shown here is derived from an EMBL/GenBank/DDBJ whole genome shotgun (WGS) entry which is preliminary data.</text>
</comment>
<dbReference type="Pfam" id="PF13480">
    <property type="entry name" value="Acetyltransf_6"/>
    <property type="match status" value="1"/>
</dbReference>
<protein>
    <recommendedName>
        <fullName evidence="1">BioF2-like acetyltransferase domain-containing protein</fullName>
    </recommendedName>
</protein>
<organism evidence="2 3">
    <name type="scientific">Planobispora siamensis</name>
    <dbReference type="NCBI Taxonomy" id="936338"/>
    <lineage>
        <taxon>Bacteria</taxon>
        <taxon>Bacillati</taxon>
        <taxon>Actinomycetota</taxon>
        <taxon>Actinomycetes</taxon>
        <taxon>Streptosporangiales</taxon>
        <taxon>Streptosporangiaceae</taxon>
        <taxon>Planobispora</taxon>
    </lineage>
</organism>
<evidence type="ECO:0000259" key="1">
    <source>
        <dbReference type="Pfam" id="PF13480"/>
    </source>
</evidence>
<dbReference type="InterPro" id="IPR038740">
    <property type="entry name" value="BioF2-like_GNAT_dom"/>
</dbReference>
<dbReference type="EMBL" id="BOOJ01000058">
    <property type="protein sequence ID" value="GIH95941.1"/>
    <property type="molecule type" value="Genomic_DNA"/>
</dbReference>
<name>A0A8J3WQM4_9ACTN</name>
<dbReference type="AlphaFoldDB" id="A0A8J3WQM4"/>
<feature type="domain" description="BioF2-like acetyltransferase" evidence="1">
    <location>
        <begin position="183"/>
        <end position="319"/>
    </location>
</feature>
<sequence length="337" mass="36831">MSGGDEGSRVADSIDDLTEAELERWRAATHAAPAFYRPAFLRAYERAPLAPTDAFHYLLLPDAVLPAYLQGTEDAAGDVSGLGLPARPHDRILLTHVTHCYDTVLPAATPLERAVPAACRALAELAARQGARWFAFLDVDASGALARRLAAEGFTPVPMETRYRLDLSPYRDLDDLIARHPRRSYAGRWLRRIRARDDVETTVLRPPFGDGRVAEAVELCRRTTARHGTPGYYPEQLHAFVREAGEDVRVVETRIGGRLATAVICLLDAERFHLWAGGTDECLSGQGISRYALLVSSVLGPALACGARWLEAGRGNAGVKEHFRMEPVPLAGFVGTL</sequence>
<dbReference type="Gene3D" id="3.40.630.30">
    <property type="match status" value="1"/>
</dbReference>
<reference evidence="2 3" key="1">
    <citation type="submission" date="2021-01" db="EMBL/GenBank/DDBJ databases">
        <title>Whole genome shotgun sequence of Planobispora siamensis NBRC 107568.</title>
        <authorList>
            <person name="Komaki H."/>
            <person name="Tamura T."/>
        </authorList>
    </citation>
    <scope>NUCLEOTIDE SEQUENCE [LARGE SCALE GENOMIC DNA]</scope>
    <source>
        <strain evidence="2 3">NBRC 107568</strain>
    </source>
</reference>
<accession>A0A8J3WQM4</accession>
<keyword evidence="3" id="KW-1185">Reference proteome</keyword>
<dbReference type="Proteomes" id="UP000619788">
    <property type="component" value="Unassembled WGS sequence"/>
</dbReference>
<gene>
    <name evidence="2" type="ORF">Psi01_65710</name>
</gene>
<proteinExistence type="predicted"/>